<sequence>MTTTRTNLGPLTTPFTYPASCTLNVIQCSYCLVAWQAQTCSNNPNNAAGVQDNAACWPPRATTGSNSISTGVALNGWGIYSPGLSCPVGYNTACSATGTTVGGFQFQFAISAQETAVGCCPPNYTCKWGGSGDAQTCFSVATSGSFSAVQCSSGTSNAFSYYTVPSTVTVTTTETSTTSASASGAVSASASTITSTAVNIYEFNTVTLYAPMFQLVHQASDVSSSSGSSGSSPAQTSSAGTGLSTGSASSSQLSTGAVAGIAVAAVVVGLSLLGAFVYFFIKQRRAKRQIAYAPPPNLAGNMGMQQPPMGAYSTQDGSYFGSSTTPMSMKSGTMQPSPVYEAPVDSPRHELA</sequence>
<organism evidence="3 4">
    <name type="scientific">Sporothrix bragantina</name>
    <dbReference type="NCBI Taxonomy" id="671064"/>
    <lineage>
        <taxon>Eukaryota</taxon>
        <taxon>Fungi</taxon>
        <taxon>Dikarya</taxon>
        <taxon>Ascomycota</taxon>
        <taxon>Pezizomycotina</taxon>
        <taxon>Sordariomycetes</taxon>
        <taxon>Sordariomycetidae</taxon>
        <taxon>Ophiostomatales</taxon>
        <taxon>Ophiostomataceae</taxon>
        <taxon>Sporothrix</taxon>
    </lineage>
</organism>
<evidence type="ECO:0000313" key="4">
    <source>
        <dbReference type="Proteomes" id="UP001642406"/>
    </source>
</evidence>
<evidence type="ECO:0000256" key="2">
    <source>
        <dbReference type="SAM" id="Phobius"/>
    </source>
</evidence>
<proteinExistence type="predicted"/>
<gene>
    <name evidence="3" type="ORF">SBRCBS47491_001202</name>
</gene>
<protein>
    <recommendedName>
        <fullName evidence="5">Mid2 domain-containing protein</fullName>
    </recommendedName>
</protein>
<accession>A0ABP0AWN4</accession>
<dbReference type="EMBL" id="CAWUHC010000006">
    <property type="protein sequence ID" value="CAK7211668.1"/>
    <property type="molecule type" value="Genomic_DNA"/>
</dbReference>
<feature type="compositionally biased region" description="Polar residues" evidence="1">
    <location>
        <begin position="322"/>
        <end position="336"/>
    </location>
</feature>
<keyword evidence="2" id="KW-0812">Transmembrane</keyword>
<evidence type="ECO:0000256" key="1">
    <source>
        <dbReference type="SAM" id="MobiDB-lite"/>
    </source>
</evidence>
<dbReference type="Proteomes" id="UP001642406">
    <property type="component" value="Unassembled WGS sequence"/>
</dbReference>
<feature type="region of interest" description="Disordered" evidence="1">
    <location>
        <begin position="224"/>
        <end position="246"/>
    </location>
</feature>
<name>A0ABP0AWN4_9PEZI</name>
<keyword evidence="2" id="KW-1133">Transmembrane helix</keyword>
<feature type="transmembrane region" description="Helical" evidence="2">
    <location>
        <begin position="257"/>
        <end position="281"/>
    </location>
</feature>
<evidence type="ECO:0000313" key="3">
    <source>
        <dbReference type="EMBL" id="CAK7211668.1"/>
    </source>
</evidence>
<comment type="caution">
    <text evidence="3">The sequence shown here is derived from an EMBL/GenBank/DDBJ whole genome shotgun (WGS) entry which is preliminary data.</text>
</comment>
<evidence type="ECO:0008006" key="5">
    <source>
        <dbReference type="Google" id="ProtNLM"/>
    </source>
</evidence>
<feature type="region of interest" description="Disordered" evidence="1">
    <location>
        <begin position="322"/>
        <end position="352"/>
    </location>
</feature>
<reference evidence="3 4" key="1">
    <citation type="submission" date="2024-01" db="EMBL/GenBank/DDBJ databases">
        <authorList>
            <person name="Allen C."/>
            <person name="Tagirdzhanova G."/>
        </authorList>
    </citation>
    <scope>NUCLEOTIDE SEQUENCE [LARGE SCALE GENOMIC DNA]</scope>
</reference>
<keyword evidence="4" id="KW-1185">Reference proteome</keyword>
<keyword evidence="2" id="KW-0472">Membrane</keyword>